<feature type="transmembrane region" description="Helical" evidence="7">
    <location>
        <begin position="146"/>
        <end position="166"/>
    </location>
</feature>
<feature type="transmembrane region" description="Helical" evidence="7">
    <location>
        <begin position="311"/>
        <end position="334"/>
    </location>
</feature>
<keyword evidence="2" id="KW-0813">Transport</keyword>
<feature type="transmembrane region" description="Helical" evidence="7">
    <location>
        <begin position="286"/>
        <end position="305"/>
    </location>
</feature>
<feature type="transmembrane region" description="Helical" evidence="7">
    <location>
        <begin position="172"/>
        <end position="191"/>
    </location>
</feature>
<sequence length="452" mass="46123">MTIATERGDVLRFVGIWLTSVVSGVGSALTGFVFGVWVYRTTGSVTGFALMMLASVLPSVLVGPFAGVAVDRFDRRRVLVLTDTVAAVSTAAVGLLYLSGDLRVWHLYAAGAVGATCGTFHLTAYQAMTPLLIPKRHLGRANGFMQASWAAQIAAPLVAGTLLATIGMGGVIVVDLVTFAVAVAALLVVRLPAGVLRPERPAEAPTLRGDLSFGLRFLRRHGALLGLVSVLTGFNFAFAAAGMLVQPLILSFTGVATLGVLMFAGGSGLFAGAMTMSAWGGPRRKTFGVAAFTLVGGLAMAAHSLRPSALLIGVLAPAFLFTLPVVNGCANTVLQLKVPTEALGRVLGTAHMLSQGATPIAYLLAAPVAQFVAEPALRPGGALAGSVGRLVGVGPGRGIAAMFLVTGALLVILAAVVAFVPALRRVEVDLPDAGTDADPVRVSPSAEAAGVP</sequence>
<evidence type="ECO:0000256" key="4">
    <source>
        <dbReference type="ARBA" id="ARBA00022692"/>
    </source>
</evidence>
<dbReference type="RefSeq" id="WP_203898845.1">
    <property type="nucleotide sequence ID" value="NZ_BOPF01000007.1"/>
</dbReference>
<reference evidence="8" key="1">
    <citation type="submission" date="2021-01" db="EMBL/GenBank/DDBJ databases">
        <title>Whole genome shotgun sequence of Virgisporangium aliadipatigenens NBRC 105644.</title>
        <authorList>
            <person name="Komaki H."/>
            <person name="Tamura T."/>
        </authorList>
    </citation>
    <scope>NUCLEOTIDE SEQUENCE</scope>
    <source>
        <strain evidence="8">NBRC 105644</strain>
    </source>
</reference>
<dbReference type="AlphaFoldDB" id="A0A8J4DPU4"/>
<evidence type="ECO:0000256" key="7">
    <source>
        <dbReference type="SAM" id="Phobius"/>
    </source>
</evidence>
<protein>
    <submittedName>
        <fullName evidence="8">MFS transporter</fullName>
    </submittedName>
</protein>
<gene>
    <name evidence="8" type="ORF">Val02_21670</name>
</gene>
<dbReference type="EMBL" id="BOPF01000007">
    <property type="protein sequence ID" value="GIJ45281.1"/>
    <property type="molecule type" value="Genomic_DNA"/>
</dbReference>
<dbReference type="PANTHER" id="PTHR43266:SF2">
    <property type="entry name" value="MAJOR FACILITATOR SUPERFAMILY (MFS) PROFILE DOMAIN-CONTAINING PROTEIN"/>
    <property type="match status" value="1"/>
</dbReference>
<dbReference type="PANTHER" id="PTHR43266">
    <property type="entry name" value="MACROLIDE-EFFLUX PROTEIN"/>
    <property type="match status" value="1"/>
</dbReference>
<accession>A0A8J4DPU4</accession>
<comment type="caution">
    <text evidence="8">The sequence shown here is derived from an EMBL/GenBank/DDBJ whole genome shotgun (WGS) entry which is preliminary data.</text>
</comment>
<comment type="subcellular location">
    <subcellularLocation>
        <location evidence="1">Cell membrane</location>
        <topology evidence="1">Multi-pass membrane protein</topology>
    </subcellularLocation>
</comment>
<evidence type="ECO:0000313" key="8">
    <source>
        <dbReference type="EMBL" id="GIJ45281.1"/>
    </source>
</evidence>
<evidence type="ECO:0000256" key="2">
    <source>
        <dbReference type="ARBA" id="ARBA00022448"/>
    </source>
</evidence>
<evidence type="ECO:0000256" key="6">
    <source>
        <dbReference type="ARBA" id="ARBA00023136"/>
    </source>
</evidence>
<dbReference type="InterPro" id="IPR011701">
    <property type="entry name" value="MFS"/>
</dbReference>
<dbReference type="Pfam" id="PF07690">
    <property type="entry name" value="MFS_1"/>
    <property type="match status" value="1"/>
</dbReference>
<evidence type="ECO:0000256" key="5">
    <source>
        <dbReference type="ARBA" id="ARBA00022989"/>
    </source>
</evidence>
<organism evidence="8 9">
    <name type="scientific">Virgisporangium aliadipatigenens</name>
    <dbReference type="NCBI Taxonomy" id="741659"/>
    <lineage>
        <taxon>Bacteria</taxon>
        <taxon>Bacillati</taxon>
        <taxon>Actinomycetota</taxon>
        <taxon>Actinomycetes</taxon>
        <taxon>Micromonosporales</taxon>
        <taxon>Micromonosporaceae</taxon>
        <taxon>Virgisporangium</taxon>
    </lineage>
</organism>
<proteinExistence type="predicted"/>
<feature type="transmembrane region" description="Helical" evidence="7">
    <location>
        <begin position="399"/>
        <end position="420"/>
    </location>
</feature>
<feature type="transmembrane region" description="Helical" evidence="7">
    <location>
        <begin position="249"/>
        <end position="274"/>
    </location>
</feature>
<dbReference type="Proteomes" id="UP000619260">
    <property type="component" value="Unassembled WGS sequence"/>
</dbReference>
<dbReference type="CDD" id="cd06173">
    <property type="entry name" value="MFS_MefA_like"/>
    <property type="match status" value="1"/>
</dbReference>
<dbReference type="Gene3D" id="1.20.1250.20">
    <property type="entry name" value="MFS general substrate transporter like domains"/>
    <property type="match status" value="1"/>
</dbReference>
<dbReference type="InterPro" id="IPR036259">
    <property type="entry name" value="MFS_trans_sf"/>
</dbReference>
<feature type="transmembrane region" description="Helical" evidence="7">
    <location>
        <begin position="346"/>
        <end position="365"/>
    </location>
</feature>
<feature type="transmembrane region" description="Helical" evidence="7">
    <location>
        <begin position="223"/>
        <end position="243"/>
    </location>
</feature>
<evidence type="ECO:0000256" key="3">
    <source>
        <dbReference type="ARBA" id="ARBA00022475"/>
    </source>
</evidence>
<name>A0A8J4DPU4_9ACTN</name>
<dbReference type="GO" id="GO:0005886">
    <property type="term" value="C:plasma membrane"/>
    <property type="evidence" value="ECO:0007669"/>
    <property type="project" value="UniProtKB-SubCell"/>
</dbReference>
<feature type="transmembrane region" description="Helical" evidence="7">
    <location>
        <begin position="45"/>
        <end position="66"/>
    </location>
</feature>
<feature type="transmembrane region" description="Helical" evidence="7">
    <location>
        <begin position="12"/>
        <end position="39"/>
    </location>
</feature>
<evidence type="ECO:0000313" key="9">
    <source>
        <dbReference type="Proteomes" id="UP000619260"/>
    </source>
</evidence>
<keyword evidence="6 7" id="KW-0472">Membrane</keyword>
<keyword evidence="3" id="KW-1003">Cell membrane</keyword>
<feature type="transmembrane region" description="Helical" evidence="7">
    <location>
        <begin position="105"/>
        <end position="125"/>
    </location>
</feature>
<feature type="transmembrane region" description="Helical" evidence="7">
    <location>
        <begin position="78"/>
        <end position="99"/>
    </location>
</feature>
<evidence type="ECO:0000256" key="1">
    <source>
        <dbReference type="ARBA" id="ARBA00004651"/>
    </source>
</evidence>
<keyword evidence="9" id="KW-1185">Reference proteome</keyword>
<dbReference type="GO" id="GO:0022857">
    <property type="term" value="F:transmembrane transporter activity"/>
    <property type="evidence" value="ECO:0007669"/>
    <property type="project" value="InterPro"/>
</dbReference>
<dbReference type="SUPFAM" id="SSF103473">
    <property type="entry name" value="MFS general substrate transporter"/>
    <property type="match status" value="1"/>
</dbReference>
<keyword evidence="5 7" id="KW-1133">Transmembrane helix</keyword>
<keyword evidence="4 7" id="KW-0812">Transmembrane</keyword>